<reference evidence="2" key="2">
    <citation type="submission" date="2019-03" db="EMBL/GenBank/DDBJ databases">
        <authorList>
            <person name="Chen S.-C."/>
            <person name="Wu S.-Y."/>
            <person name="Lai M.-C."/>
        </authorList>
    </citation>
    <scope>NUCLEOTIDE SEQUENCE</scope>
    <source>
        <strain evidence="2">ML15</strain>
    </source>
</reference>
<feature type="region of interest" description="Disordered" evidence="1">
    <location>
        <begin position="141"/>
        <end position="162"/>
    </location>
</feature>
<feature type="region of interest" description="Disordered" evidence="1">
    <location>
        <begin position="1"/>
        <end position="31"/>
    </location>
</feature>
<evidence type="ECO:0000313" key="3">
    <source>
        <dbReference type="Proteomes" id="UP000826709"/>
    </source>
</evidence>
<reference evidence="2" key="1">
    <citation type="journal article" date="2005" name="Int. J. Syst. Evol. Microbiol.">
        <title>Methanofollis formosanus sp. nov., isolated from a fish pond.</title>
        <authorList>
            <person name="Wu S.Y."/>
            <person name="Chen S.C."/>
            <person name="Lai M.C."/>
        </authorList>
    </citation>
    <scope>NUCLEOTIDE SEQUENCE</scope>
    <source>
        <strain evidence="2">ML15</strain>
    </source>
</reference>
<proteinExistence type="predicted"/>
<evidence type="ECO:0000256" key="1">
    <source>
        <dbReference type="SAM" id="MobiDB-lite"/>
    </source>
</evidence>
<gene>
    <name evidence="2" type="ORF">E2N92_03185</name>
</gene>
<accession>A0A8G1A0M4</accession>
<sequence length="172" mass="18367">MRERRGLRHPASGCGRPRDHEAGGPVAVLPAGPCPPAPGPFAVQVEGGSAGEVFEGIVDGDRAGRIQGRVAALWGFVQSDEHEVPLLVLAGGREYIEGEGGEVWTPVLRAVEEVGPREGHVRTDRGFPPGFRAVKPLGRDLNRQSRCCDGDEQRKGDDDSGAEFHLNLFSQG</sequence>
<dbReference type="Proteomes" id="UP000826709">
    <property type="component" value="Chromosome"/>
</dbReference>
<protein>
    <submittedName>
        <fullName evidence="2">Uncharacterized protein</fullName>
    </submittedName>
</protein>
<feature type="compositionally biased region" description="Basic and acidic residues" evidence="1">
    <location>
        <begin position="141"/>
        <end position="158"/>
    </location>
</feature>
<dbReference type="KEGG" id="mfk:E2N92_03185"/>
<dbReference type="AlphaFoldDB" id="A0A8G1A0M4"/>
<keyword evidence="3" id="KW-1185">Reference proteome</keyword>
<dbReference type="EMBL" id="CP037968">
    <property type="protein sequence ID" value="QYZ78503.1"/>
    <property type="molecule type" value="Genomic_DNA"/>
</dbReference>
<organism evidence="2 3">
    <name type="scientific">Methanofollis formosanus</name>
    <dbReference type="NCBI Taxonomy" id="299308"/>
    <lineage>
        <taxon>Archaea</taxon>
        <taxon>Methanobacteriati</taxon>
        <taxon>Methanobacteriota</taxon>
        <taxon>Stenosarchaea group</taxon>
        <taxon>Methanomicrobia</taxon>
        <taxon>Methanomicrobiales</taxon>
        <taxon>Methanomicrobiaceae</taxon>
        <taxon>Methanofollis</taxon>
    </lineage>
</organism>
<evidence type="ECO:0000313" key="2">
    <source>
        <dbReference type="EMBL" id="QYZ78503.1"/>
    </source>
</evidence>
<name>A0A8G1A0M4_9EURY</name>